<dbReference type="FunFam" id="1.20.120.1530:FF:000001">
    <property type="entry name" value="Two-component osmosensing histidine kinase"/>
    <property type="match status" value="2"/>
</dbReference>
<dbReference type="SUPFAM" id="SSF58104">
    <property type="entry name" value="Methyl-accepting chemotaxis protein (MCP) signaling domain"/>
    <property type="match status" value="2"/>
</dbReference>
<dbReference type="Pfam" id="PF00512">
    <property type="entry name" value="HisKA"/>
    <property type="match status" value="1"/>
</dbReference>
<evidence type="ECO:0000313" key="15">
    <source>
        <dbReference type="EMBL" id="PWI64105.1"/>
    </source>
</evidence>
<dbReference type="Gene3D" id="3.30.565.10">
    <property type="entry name" value="Histidine kinase-like ATPase, C-terminal domain"/>
    <property type="match status" value="1"/>
</dbReference>
<dbReference type="InterPro" id="IPR004358">
    <property type="entry name" value="Sig_transdc_His_kin-like_C"/>
</dbReference>
<organism evidence="15 16">
    <name type="scientific">Purpureocillium lilacinum</name>
    <name type="common">Paecilomyces lilacinus</name>
    <dbReference type="NCBI Taxonomy" id="33203"/>
    <lineage>
        <taxon>Eukaryota</taxon>
        <taxon>Fungi</taxon>
        <taxon>Dikarya</taxon>
        <taxon>Ascomycota</taxon>
        <taxon>Pezizomycotina</taxon>
        <taxon>Sordariomycetes</taxon>
        <taxon>Hypocreomycetidae</taxon>
        <taxon>Hypocreales</taxon>
        <taxon>Ophiocordycipitaceae</taxon>
        <taxon>Purpureocillium</taxon>
    </lineage>
</organism>
<dbReference type="Pfam" id="PF02518">
    <property type="entry name" value="HATPase_c"/>
    <property type="match status" value="1"/>
</dbReference>
<evidence type="ECO:0000256" key="10">
    <source>
        <dbReference type="PROSITE-ProRule" id="PRU00169"/>
    </source>
</evidence>
<dbReference type="FunFam" id="1.20.120.1530:FF:000002">
    <property type="entry name" value="Two-component osmosensing histidine kinase"/>
    <property type="match status" value="1"/>
</dbReference>
<evidence type="ECO:0000259" key="13">
    <source>
        <dbReference type="PROSITE" id="PS50110"/>
    </source>
</evidence>
<dbReference type="SMART" id="SM00304">
    <property type="entry name" value="HAMP"/>
    <property type="match status" value="6"/>
</dbReference>
<evidence type="ECO:0000313" key="16">
    <source>
        <dbReference type="Proteomes" id="UP000245956"/>
    </source>
</evidence>
<dbReference type="PROSITE" id="PS50110">
    <property type="entry name" value="RESPONSE_REGULATORY"/>
    <property type="match status" value="1"/>
</dbReference>
<feature type="region of interest" description="Disordered" evidence="11">
    <location>
        <begin position="84"/>
        <end position="103"/>
    </location>
</feature>
<feature type="domain" description="HAMP" evidence="14">
    <location>
        <begin position="281"/>
        <end position="333"/>
    </location>
</feature>
<evidence type="ECO:0000256" key="9">
    <source>
        <dbReference type="ARBA" id="ARBA00023012"/>
    </source>
</evidence>
<dbReference type="PANTHER" id="PTHR45339:SF1">
    <property type="entry name" value="HYBRID SIGNAL TRANSDUCTION HISTIDINE KINASE J"/>
    <property type="match status" value="1"/>
</dbReference>
<dbReference type="CDD" id="cd00082">
    <property type="entry name" value="HisKA"/>
    <property type="match status" value="1"/>
</dbReference>
<name>A0A2U3DPD6_PURLI</name>
<dbReference type="SUPFAM" id="SSF158472">
    <property type="entry name" value="HAMP domain-like"/>
    <property type="match status" value="1"/>
</dbReference>
<dbReference type="PROSITE" id="PS50109">
    <property type="entry name" value="HIS_KIN"/>
    <property type="match status" value="1"/>
</dbReference>
<dbReference type="Gene3D" id="1.20.120.1530">
    <property type="match status" value="3"/>
</dbReference>
<evidence type="ECO:0000256" key="6">
    <source>
        <dbReference type="ARBA" id="ARBA00022741"/>
    </source>
</evidence>
<dbReference type="InterPro" id="IPR001789">
    <property type="entry name" value="Sig_transdc_resp-reg_receiver"/>
</dbReference>
<dbReference type="GO" id="GO:0000155">
    <property type="term" value="F:phosphorelay sensor kinase activity"/>
    <property type="evidence" value="ECO:0007669"/>
    <property type="project" value="InterPro"/>
</dbReference>
<dbReference type="CDD" id="cd16922">
    <property type="entry name" value="HATPase_EvgS-ArcB-TorS-like"/>
    <property type="match status" value="1"/>
</dbReference>
<evidence type="ECO:0000256" key="11">
    <source>
        <dbReference type="SAM" id="MobiDB-lite"/>
    </source>
</evidence>
<dbReference type="PANTHER" id="PTHR45339">
    <property type="entry name" value="HYBRID SIGNAL TRANSDUCTION HISTIDINE KINASE J"/>
    <property type="match status" value="1"/>
</dbReference>
<evidence type="ECO:0000256" key="7">
    <source>
        <dbReference type="ARBA" id="ARBA00022777"/>
    </source>
</evidence>
<feature type="modified residue" description="4-aspartylphosphate" evidence="10">
    <location>
        <position position="1142"/>
    </location>
</feature>
<dbReference type="SUPFAM" id="SSF52172">
    <property type="entry name" value="CheY-like"/>
    <property type="match status" value="1"/>
</dbReference>
<dbReference type="SUPFAM" id="SSF47384">
    <property type="entry name" value="Homodimeric domain of signal transducing histidine kinase"/>
    <property type="match status" value="1"/>
</dbReference>
<evidence type="ECO:0000256" key="4">
    <source>
        <dbReference type="ARBA" id="ARBA00022679"/>
    </source>
</evidence>
<proteinExistence type="predicted"/>
<dbReference type="InterPro" id="IPR005467">
    <property type="entry name" value="His_kinase_dom"/>
</dbReference>
<dbReference type="Proteomes" id="UP000245956">
    <property type="component" value="Unassembled WGS sequence"/>
</dbReference>
<dbReference type="InterPro" id="IPR011006">
    <property type="entry name" value="CheY-like_superfamily"/>
</dbReference>
<dbReference type="Pfam" id="PF00072">
    <property type="entry name" value="Response_reg"/>
    <property type="match status" value="1"/>
</dbReference>
<evidence type="ECO:0000259" key="14">
    <source>
        <dbReference type="PROSITE" id="PS50885"/>
    </source>
</evidence>
<evidence type="ECO:0000256" key="2">
    <source>
        <dbReference type="ARBA" id="ARBA00012438"/>
    </source>
</evidence>
<dbReference type="GO" id="GO:0071474">
    <property type="term" value="P:cellular hyperosmotic response"/>
    <property type="evidence" value="ECO:0007669"/>
    <property type="project" value="TreeGrafter"/>
</dbReference>
<keyword evidence="9" id="KW-0902">Two-component regulatory system</keyword>
<dbReference type="Gene3D" id="1.10.287.130">
    <property type="match status" value="1"/>
</dbReference>
<evidence type="ECO:0000256" key="3">
    <source>
        <dbReference type="ARBA" id="ARBA00022553"/>
    </source>
</evidence>
<feature type="domain" description="HAMP" evidence="14">
    <location>
        <begin position="465"/>
        <end position="517"/>
    </location>
</feature>
<feature type="domain" description="HAMP" evidence="14">
    <location>
        <begin position="557"/>
        <end position="609"/>
    </location>
</feature>
<dbReference type="PRINTS" id="PR00344">
    <property type="entry name" value="BCTRLSENSOR"/>
</dbReference>
<dbReference type="GO" id="GO:0016020">
    <property type="term" value="C:membrane"/>
    <property type="evidence" value="ECO:0007669"/>
    <property type="project" value="InterPro"/>
</dbReference>
<dbReference type="SMART" id="SM00388">
    <property type="entry name" value="HisKA"/>
    <property type="match status" value="1"/>
</dbReference>
<dbReference type="InterPro" id="IPR003594">
    <property type="entry name" value="HATPase_dom"/>
</dbReference>
<accession>A0A2U3DPD6</accession>
<evidence type="ECO:0000256" key="5">
    <source>
        <dbReference type="ARBA" id="ARBA00022737"/>
    </source>
</evidence>
<reference evidence="15 16" key="1">
    <citation type="journal article" date="2016" name="Front. Microbiol.">
        <title>Genome and transcriptome sequences reveal the specific parasitism of the nematophagous Purpureocillium lilacinum 36-1.</title>
        <authorList>
            <person name="Xie J."/>
            <person name="Li S."/>
            <person name="Mo C."/>
            <person name="Xiao X."/>
            <person name="Peng D."/>
            <person name="Wang G."/>
            <person name="Xiao Y."/>
        </authorList>
    </citation>
    <scope>NUCLEOTIDE SEQUENCE [LARGE SCALE GENOMIC DNA]</scope>
    <source>
        <strain evidence="15 16">36-1</strain>
    </source>
</reference>
<keyword evidence="5" id="KW-0677">Repeat</keyword>
<dbReference type="CDD" id="cd06225">
    <property type="entry name" value="HAMP"/>
    <property type="match status" value="4"/>
</dbReference>
<dbReference type="FunFam" id="1.10.287.130:FF:000002">
    <property type="entry name" value="Two-component osmosensing histidine kinase"/>
    <property type="match status" value="1"/>
</dbReference>
<feature type="domain" description="Response regulatory" evidence="13">
    <location>
        <begin position="1093"/>
        <end position="1212"/>
    </location>
</feature>
<feature type="domain" description="HAMP" evidence="14">
    <location>
        <begin position="373"/>
        <end position="425"/>
    </location>
</feature>
<evidence type="ECO:0000256" key="8">
    <source>
        <dbReference type="ARBA" id="ARBA00022840"/>
    </source>
</evidence>
<dbReference type="GO" id="GO:0005524">
    <property type="term" value="F:ATP binding"/>
    <property type="evidence" value="ECO:0007669"/>
    <property type="project" value="UniProtKB-KW"/>
</dbReference>
<dbReference type="Pfam" id="PF00672">
    <property type="entry name" value="HAMP"/>
    <property type="match status" value="3"/>
</dbReference>
<dbReference type="InterPro" id="IPR036097">
    <property type="entry name" value="HisK_dim/P_sf"/>
</dbReference>
<dbReference type="SMART" id="SM00448">
    <property type="entry name" value="REC"/>
    <property type="match status" value="1"/>
</dbReference>
<gene>
    <name evidence="15" type="ORF">PCL_12665</name>
</gene>
<evidence type="ECO:0000256" key="1">
    <source>
        <dbReference type="ARBA" id="ARBA00000085"/>
    </source>
</evidence>
<dbReference type="EMBL" id="LCWV01000095">
    <property type="protein sequence ID" value="PWI64105.1"/>
    <property type="molecule type" value="Genomic_DNA"/>
</dbReference>
<keyword evidence="7" id="KW-0418">Kinase</keyword>
<dbReference type="Pfam" id="PF18947">
    <property type="entry name" value="HAMP_2"/>
    <property type="match status" value="2"/>
</dbReference>
<keyword evidence="4" id="KW-0808">Transferase</keyword>
<dbReference type="EC" id="2.7.13.3" evidence="2"/>
<comment type="caution">
    <text evidence="15">The sequence shown here is derived from an EMBL/GenBank/DDBJ whole genome shotgun (WGS) entry which is preliminary data.</text>
</comment>
<dbReference type="InterPro" id="IPR003660">
    <property type="entry name" value="HAMP_dom"/>
</dbReference>
<protein>
    <recommendedName>
        <fullName evidence="2">histidine kinase</fullName>
        <ecNumber evidence="2">2.7.13.3</ecNumber>
    </recommendedName>
</protein>
<evidence type="ECO:0000259" key="12">
    <source>
        <dbReference type="PROSITE" id="PS50109"/>
    </source>
</evidence>
<feature type="domain" description="HAMP" evidence="14">
    <location>
        <begin position="186"/>
        <end position="241"/>
    </location>
</feature>
<keyword evidence="6" id="KW-0547">Nucleotide-binding</keyword>
<dbReference type="FunFam" id="3.30.565.10:FF:000015">
    <property type="entry name" value="Two-component osmosensing histidine kinase"/>
    <property type="match status" value="1"/>
</dbReference>
<dbReference type="AlphaFoldDB" id="A0A2U3DPD6"/>
<dbReference type="CDD" id="cd17546">
    <property type="entry name" value="REC_hyHK_CKI1_RcsC-like"/>
    <property type="match status" value="1"/>
</dbReference>
<dbReference type="InterPro" id="IPR036890">
    <property type="entry name" value="HATPase_C_sf"/>
</dbReference>
<keyword evidence="3 10" id="KW-0597">Phosphoprotein</keyword>
<sequence length="1233" mass="135021">MDNENMLAAAARIVGAIATDPSSTLDGDISTSLRLPGPEGVAKRSLERELRSLVVRVRQLARNASAASSVVLPVTPDEVSDTLFDTGRESSTPATHHRGFPAASARYASIPAQQLDDERPEQITNLLREHVDAQANLIDHQRQELARVHAELLELKSFLQGPFRQRENDQVTALQKELWKHRNANKAFQDALREIGEIVTAVARGDLTMKARMSTNELDPEITTFKRTINAMMDRLQTFASEVSRVAREVGTEGLLGGQARIGGVDGTWKELTDNVNVMAQNLTDQVREIASVTTAVAHGDLTKKIERPAKGEILQLQQTINTMVDQLRTFASEVTRVSRDVGTEGILGGQADVGGAQGMWNDLTVNVNAMANNLTTQVRDIIKVTTAVAKGDLTQKVQADCSGEIYELKSTINSMVDQLQQFAREVTKIAREVGTEGRLGGQATVHDVEGTWKDLTENVNGMAMNLTTQVREIAKVTTAVAKGDLTKKIGVEVKGEFLELKNTINQMVDRLGTFAAEVSKVAREVGTDGTLGGQAQVANVEGRWKDLTENVNTMASNLTVQVRSISAVTQAIANGDMSQTIDVEARGEIQVLKETINNMVERLSSFCYEMQRVAKDVGLDGKMGAQADVAGLNGRWREITTDVNTMASNLTTQVRAFSDITNLATDGDFTKLVDVEASGEMDELKRKINQMISNLRDSIQRNTQAREAAELANKSKSEFLANMSHEIRTPMNGIIGMTQLTLDTDLTQYQREMLNIVKSLANSLLTIIDDILDLSKIEARMMVLEEIPYTLRGTVFNALKTLAVKANEKLLDLTFKVDSSVPDYVVGDSFRLRQIILNLVGNAIKFTEHGQVSLTIQVHRQAHSDEYVVEFVVKDTGIGIAKDKLNLIFDTFQQADGSMTRKFGGTGLGLSISKRLVQLMGGDLWVQSEVGKGSQFHFTCKVKLAPDDVPSIQKQLLPYHGHRVLLVDKAQSRSGADLMAMVEQLGLSPVLVSSDDGSALARVQSEGILTYDALLVDSVGSAMKLRAMDGFQYLPIVLLAPVVDVSLKTCVDLGITSYMTTPCKLIDLCTSMVPALENRATLAFPEGTRTLKILLAEDNAINQRLAVKILQKHNHIVTVAGNGLEAVEAVTVKSFDVILMDIQMPVMGGFEATAKIREYERHTGTARTPIVALTAHAMMGDREKCMKAGMDEYLSKPLQQHLLLDTILKCAIKPIAGQHSEGRQENIRAWRQ</sequence>
<dbReference type="SUPFAM" id="SSF55874">
    <property type="entry name" value="ATPase domain of HSP90 chaperone/DNA topoisomerase II/histidine kinase"/>
    <property type="match status" value="1"/>
</dbReference>
<dbReference type="SMART" id="SM00387">
    <property type="entry name" value="HATPase_c"/>
    <property type="match status" value="1"/>
</dbReference>
<dbReference type="PROSITE" id="PS50885">
    <property type="entry name" value="HAMP"/>
    <property type="match status" value="6"/>
</dbReference>
<comment type="catalytic activity">
    <reaction evidence="1">
        <text>ATP + protein L-histidine = ADP + protein N-phospho-L-histidine.</text>
        <dbReference type="EC" id="2.7.13.3"/>
    </reaction>
</comment>
<dbReference type="InterPro" id="IPR003661">
    <property type="entry name" value="HisK_dim/P_dom"/>
</dbReference>
<keyword evidence="8" id="KW-0067">ATP-binding</keyword>
<feature type="domain" description="Histidine kinase" evidence="12">
    <location>
        <begin position="723"/>
        <end position="945"/>
    </location>
</feature>
<feature type="domain" description="HAMP" evidence="14">
    <location>
        <begin position="649"/>
        <end position="701"/>
    </location>
</feature>
<dbReference type="Gene3D" id="3.40.50.2300">
    <property type="match status" value="1"/>
</dbReference>